<comment type="caution">
    <text evidence="12">The sequence shown here is derived from an EMBL/GenBank/DDBJ whole genome shotgun (WGS) entry which is preliminary data.</text>
</comment>
<evidence type="ECO:0000256" key="2">
    <source>
        <dbReference type="ARBA" id="ARBA00022448"/>
    </source>
</evidence>
<dbReference type="Gene3D" id="6.10.140.1330">
    <property type="match status" value="1"/>
</dbReference>
<feature type="transmembrane region" description="Helical" evidence="10">
    <location>
        <begin position="83"/>
        <end position="105"/>
    </location>
</feature>
<dbReference type="InterPro" id="IPR001607">
    <property type="entry name" value="Znf_UBP"/>
</dbReference>
<gene>
    <name evidence="12" type="ORF">ACIB24_21515</name>
</gene>
<keyword evidence="8 10" id="KW-0472">Membrane</keyword>
<dbReference type="PROSITE" id="PS50271">
    <property type="entry name" value="ZF_UBP"/>
    <property type="match status" value="1"/>
</dbReference>
<comment type="subcellular location">
    <subcellularLocation>
        <location evidence="1 10">Cell membrane</location>
        <topology evidence="1 10">Multi-pass membrane protein</topology>
    </subcellularLocation>
</comment>
<evidence type="ECO:0000256" key="4">
    <source>
        <dbReference type="ARBA" id="ARBA00022692"/>
    </source>
</evidence>
<evidence type="ECO:0000256" key="5">
    <source>
        <dbReference type="ARBA" id="ARBA00022989"/>
    </source>
</evidence>
<dbReference type="Pfam" id="PF02148">
    <property type="entry name" value="zf-UBP"/>
    <property type="match status" value="1"/>
</dbReference>
<accession>A0ABW8ATF4</accession>
<feature type="transmembrane region" description="Helical" evidence="10">
    <location>
        <begin position="54"/>
        <end position="71"/>
    </location>
</feature>
<feature type="domain" description="UBP-type" evidence="11">
    <location>
        <begin position="545"/>
        <end position="631"/>
    </location>
</feature>
<dbReference type="PANTHER" id="PTHR10110">
    <property type="entry name" value="SODIUM/HYDROGEN EXCHANGER"/>
    <property type="match status" value="1"/>
</dbReference>
<evidence type="ECO:0000256" key="7">
    <source>
        <dbReference type="ARBA" id="ARBA00023065"/>
    </source>
</evidence>
<evidence type="ECO:0000313" key="12">
    <source>
        <dbReference type="EMBL" id="MFI7589655.1"/>
    </source>
</evidence>
<dbReference type="EMBL" id="JBITLV010000008">
    <property type="protein sequence ID" value="MFI7589655.1"/>
    <property type="molecule type" value="Genomic_DNA"/>
</dbReference>
<keyword evidence="4 10" id="KW-0812">Transmembrane</keyword>
<dbReference type="InterPro" id="IPR018422">
    <property type="entry name" value="Cation/H_exchanger_CPA1"/>
</dbReference>
<dbReference type="RefSeq" id="WP_398284256.1">
    <property type="nucleotide sequence ID" value="NZ_JBITLV010000008.1"/>
</dbReference>
<keyword evidence="3 10" id="KW-1003">Cell membrane</keyword>
<comment type="function">
    <text evidence="10">Na(+)/H(+) antiporter that extrudes sodium in exchange for external protons.</text>
</comment>
<sequence>MHLAVDLVALLALAAATAGFATRLGLSAPLVLTALGLVLSFVPGVPVIELEPDVVLLGILPPLLYATAIRTPWVDIRRNRRKIALLSVGLVLFSSFAVALVVHAVLPQVDFALALALGAVVAPPDAVAASAVARRVSMPRGVVSLLEGESLLNDATALVTLRTALAAVAGSVSLLGAGGDFALAVAVGGGVGWVLAQVAAQVRRRVEDPVLDTTLSLVLPYAAYLAAEELHGSGVIAVVVAGLMLGHRSPEIQSAASRVTERVIWRTVQFLLESAVFLLIGLQIKGFVDKAIEDDIANTDVAVLCAAVLGTVVAVRMLWIYPATYLPRLIPAVRRAEPEPPSWRAVTLVGWAGMRGVVTLAAVLTIPAEEEGYPALVVAAFTVVAGTLLLQGTTLPWLVRALKVRGPDPVADALQVALVQQRAVRAGLARLDEKVTDDDPEEVVGPLRNWGERVANAAWERLGGNGSGSGESRETPAATFQRLRTEMLTAEREVAVELRRSGSLPSDLVEQVLERIDEEEAMLGRFAHRAGAEMAGRSTALTTPAACEHLASAPVSVSPDASPDACPDCLAIGDHNWVHMRMCVECGHVGCCDSSPNRHSHVHFEKTAHPVMRSIELGEDWRWCWVDSELG</sequence>
<evidence type="ECO:0000256" key="9">
    <source>
        <dbReference type="ARBA" id="ARBA00023201"/>
    </source>
</evidence>
<reference evidence="12 13" key="1">
    <citation type="submission" date="2024-10" db="EMBL/GenBank/DDBJ databases">
        <title>The Natural Products Discovery Center: Release of the First 8490 Sequenced Strains for Exploring Actinobacteria Biosynthetic Diversity.</title>
        <authorList>
            <person name="Kalkreuter E."/>
            <person name="Kautsar S.A."/>
            <person name="Yang D."/>
            <person name="Bader C.D."/>
            <person name="Teijaro C.N."/>
            <person name="Fluegel L."/>
            <person name="Davis C.M."/>
            <person name="Simpson J.R."/>
            <person name="Lauterbach L."/>
            <person name="Steele A.D."/>
            <person name="Gui C."/>
            <person name="Meng S."/>
            <person name="Li G."/>
            <person name="Viehrig K."/>
            <person name="Ye F."/>
            <person name="Su P."/>
            <person name="Kiefer A.F."/>
            <person name="Nichols A."/>
            <person name="Cepeda A.J."/>
            <person name="Yan W."/>
            <person name="Fan B."/>
            <person name="Jiang Y."/>
            <person name="Adhikari A."/>
            <person name="Zheng C.-J."/>
            <person name="Schuster L."/>
            <person name="Cowan T.M."/>
            <person name="Smanski M.J."/>
            <person name="Chevrette M.G."/>
            <person name="De Carvalho L.P.S."/>
            <person name="Shen B."/>
        </authorList>
    </citation>
    <scope>NUCLEOTIDE SEQUENCE [LARGE SCALE GENOMIC DNA]</scope>
    <source>
        <strain evidence="12 13">NPDC049639</strain>
    </source>
</reference>
<organism evidence="12 13">
    <name type="scientific">Spongisporangium articulatum</name>
    <dbReference type="NCBI Taxonomy" id="3362603"/>
    <lineage>
        <taxon>Bacteria</taxon>
        <taxon>Bacillati</taxon>
        <taxon>Actinomycetota</taxon>
        <taxon>Actinomycetes</taxon>
        <taxon>Kineosporiales</taxon>
        <taxon>Kineosporiaceae</taxon>
        <taxon>Spongisporangium</taxon>
    </lineage>
</organism>
<dbReference type="Gene3D" id="3.30.40.10">
    <property type="entry name" value="Zinc/RING finger domain, C3HC4 (zinc finger)"/>
    <property type="match status" value="1"/>
</dbReference>
<dbReference type="PANTHER" id="PTHR10110:SF86">
    <property type="entry name" value="SODIUM_HYDROGEN EXCHANGER 7"/>
    <property type="match status" value="1"/>
</dbReference>
<dbReference type="InterPro" id="IPR004705">
    <property type="entry name" value="Cation/H_exchanger_CPA1_bac"/>
</dbReference>
<proteinExistence type="inferred from homology"/>
<dbReference type="SUPFAM" id="SSF57850">
    <property type="entry name" value="RING/U-box"/>
    <property type="match status" value="1"/>
</dbReference>
<evidence type="ECO:0000256" key="8">
    <source>
        <dbReference type="ARBA" id="ARBA00023136"/>
    </source>
</evidence>
<protein>
    <submittedName>
        <fullName evidence="12">Na+/H+ antiporter</fullName>
    </submittedName>
</protein>
<evidence type="ECO:0000256" key="10">
    <source>
        <dbReference type="RuleBase" id="RU366002"/>
    </source>
</evidence>
<dbReference type="Pfam" id="PF00999">
    <property type="entry name" value="Na_H_Exchanger"/>
    <property type="match status" value="1"/>
</dbReference>
<evidence type="ECO:0000256" key="6">
    <source>
        <dbReference type="ARBA" id="ARBA00023053"/>
    </source>
</evidence>
<keyword evidence="5 10" id="KW-1133">Transmembrane helix</keyword>
<feature type="transmembrane region" description="Helical" evidence="10">
    <location>
        <begin position="372"/>
        <end position="390"/>
    </location>
</feature>
<evidence type="ECO:0000256" key="3">
    <source>
        <dbReference type="ARBA" id="ARBA00022475"/>
    </source>
</evidence>
<feature type="transmembrane region" description="Helical" evidence="10">
    <location>
        <begin position="301"/>
        <end position="321"/>
    </location>
</feature>
<feature type="transmembrane region" description="Helical" evidence="10">
    <location>
        <begin position="181"/>
        <end position="200"/>
    </location>
</feature>
<evidence type="ECO:0000259" key="11">
    <source>
        <dbReference type="PROSITE" id="PS50271"/>
    </source>
</evidence>
<keyword evidence="6 10" id="KW-0915">Sodium</keyword>
<comment type="caution">
    <text evidence="10">Lacks conserved residue(s) required for the propagation of feature annotation.</text>
</comment>
<dbReference type="InterPro" id="IPR006153">
    <property type="entry name" value="Cation/H_exchanger_TM"/>
</dbReference>
<dbReference type="Proteomes" id="UP001612915">
    <property type="component" value="Unassembled WGS sequence"/>
</dbReference>
<evidence type="ECO:0000313" key="13">
    <source>
        <dbReference type="Proteomes" id="UP001612915"/>
    </source>
</evidence>
<dbReference type="InterPro" id="IPR013083">
    <property type="entry name" value="Znf_RING/FYVE/PHD"/>
</dbReference>
<keyword evidence="2 10" id="KW-0813">Transport</keyword>
<keyword evidence="13" id="KW-1185">Reference proteome</keyword>
<keyword evidence="7 10" id="KW-0406">Ion transport</keyword>
<keyword evidence="9 10" id="KW-0739">Sodium transport</keyword>
<feature type="transmembrane region" description="Helical" evidence="10">
    <location>
        <begin position="342"/>
        <end position="366"/>
    </location>
</feature>
<evidence type="ECO:0000256" key="1">
    <source>
        <dbReference type="ARBA" id="ARBA00004651"/>
    </source>
</evidence>
<name>A0ABW8ATF4_9ACTN</name>
<keyword evidence="10" id="KW-0050">Antiport</keyword>
<dbReference type="NCBIfam" id="TIGR00831">
    <property type="entry name" value="a_cpa1"/>
    <property type="match status" value="1"/>
</dbReference>
<comment type="similarity">
    <text evidence="10">Belongs to the monovalent cation:proton antiporter 1 (CPA1) transporter (TC 2.A.36) family.</text>
</comment>